<keyword evidence="3" id="KW-0489">Methyltransferase</keyword>
<feature type="region of interest" description="Disordered" evidence="1">
    <location>
        <begin position="52"/>
        <end position="77"/>
    </location>
</feature>
<dbReference type="InterPro" id="IPR009003">
    <property type="entry name" value="Peptidase_S1_PA"/>
</dbReference>
<dbReference type="Gene3D" id="2.40.10.10">
    <property type="entry name" value="Trypsin-like serine proteases"/>
    <property type="match status" value="1"/>
</dbReference>
<sequence length="602" mass="67669">YLPFFQLEEIANFVIPTSNMLIVTFVLSCWVIFLLKTSLCLASKLNPGGTEHIEGKMRQKSVGGRPAVSPGLASGSRKKRDLIDPSLFDPNWVPDQYFGVRTDTLITIINSFTYSLDQQRAYSMGVRISSKLILTPCSTVTYSVDPNARVTAWVHSPIRTPVFKCLAKDIKVNVMDWVNRGRPTSIDVIDVLIHPNCDNWYDVDVAVLVVEKPLPSTRNVWIHSAENLMFRRNLDRVVAAQGVLGKCVIPVFRNASDILTVEYVKVNFQNWFACRANVCPWWGRGGLPIWQDPRRCNNLLNGTKFCLSWDLTTPICELPPGTPIFCDVGDIHGVMGLLVNETLLCNPFDSIGVITSLVDALDWIRDVIQIRYNQKYESSIPAWMTNLRENYTSHYVPRLRVLTTTTPSPVIGLGSFAGEQVQSLVTVYVDNAPQCTATMITYFIGIVPCSCLTYNDRDMDVPFNIRVPDPFLFKIETEKITVGSYSAGSSSQKVRVVLYETHPNCDSHYELNYGLILLEKSIPGLKLAWIMTAHEKVFGNLLRVVAVADQSMGFDCYWVDTYKKRKISERGIKFALSTGRIASLTSAREKNGWFIKKNAATT</sequence>
<reference evidence="3" key="2">
    <citation type="submission" date="2014-07" db="EMBL/GenBank/DDBJ databases">
        <authorList>
            <person name="Hull J."/>
        </authorList>
    </citation>
    <scope>NUCLEOTIDE SEQUENCE</scope>
</reference>
<evidence type="ECO:0000256" key="1">
    <source>
        <dbReference type="SAM" id="MobiDB-lite"/>
    </source>
</evidence>
<protein>
    <submittedName>
        <fullName evidence="3">tRNA (Guanine(37)-N1)-methyltransferase</fullName>
    </submittedName>
</protein>
<keyword evidence="2" id="KW-1133">Transmembrane helix</keyword>
<reference evidence="3" key="1">
    <citation type="journal article" date="2014" name="PLoS ONE">
        <title>Transcriptome-Based Identification of ABC Transporters in the Western Tarnished Plant Bug Lygus hesperus.</title>
        <authorList>
            <person name="Hull J.J."/>
            <person name="Chaney K."/>
            <person name="Geib S.M."/>
            <person name="Fabrick J.A."/>
            <person name="Brent C.S."/>
            <person name="Walsh D."/>
            <person name="Lavine L.C."/>
        </authorList>
    </citation>
    <scope>NUCLEOTIDE SEQUENCE</scope>
</reference>
<keyword evidence="2" id="KW-0812">Transmembrane</keyword>
<proteinExistence type="predicted"/>
<dbReference type="EMBL" id="GBHO01037817">
    <property type="protein sequence ID" value="JAG05787.1"/>
    <property type="molecule type" value="Transcribed_RNA"/>
</dbReference>
<evidence type="ECO:0000313" key="3">
    <source>
        <dbReference type="EMBL" id="JAG05787.1"/>
    </source>
</evidence>
<dbReference type="AlphaFoldDB" id="A0A0A9WBF5"/>
<feature type="non-terminal residue" evidence="3">
    <location>
        <position position="1"/>
    </location>
</feature>
<accession>A0A0A9WBF5</accession>
<organism evidence="3">
    <name type="scientific">Lygus hesperus</name>
    <name type="common">Western plant bug</name>
    <dbReference type="NCBI Taxonomy" id="30085"/>
    <lineage>
        <taxon>Eukaryota</taxon>
        <taxon>Metazoa</taxon>
        <taxon>Ecdysozoa</taxon>
        <taxon>Arthropoda</taxon>
        <taxon>Hexapoda</taxon>
        <taxon>Insecta</taxon>
        <taxon>Pterygota</taxon>
        <taxon>Neoptera</taxon>
        <taxon>Paraneoptera</taxon>
        <taxon>Hemiptera</taxon>
        <taxon>Heteroptera</taxon>
        <taxon>Panheteroptera</taxon>
        <taxon>Cimicomorpha</taxon>
        <taxon>Miridae</taxon>
        <taxon>Mirini</taxon>
        <taxon>Lygus</taxon>
    </lineage>
</organism>
<dbReference type="GO" id="GO:0032259">
    <property type="term" value="P:methylation"/>
    <property type="evidence" value="ECO:0007669"/>
    <property type="project" value="UniProtKB-KW"/>
</dbReference>
<keyword evidence="2" id="KW-0472">Membrane</keyword>
<evidence type="ECO:0000256" key="2">
    <source>
        <dbReference type="SAM" id="Phobius"/>
    </source>
</evidence>
<dbReference type="SUPFAM" id="SSF50494">
    <property type="entry name" value="Trypsin-like serine proteases"/>
    <property type="match status" value="1"/>
</dbReference>
<feature type="transmembrane region" description="Helical" evidence="2">
    <location>
        <begin position="13"/>
        <end position="35"/>
    </location>
</feature>
<name>A0A0A9WBF5_LYGHE</name>
<dbReference type="GO" id="GO:0008168">
    <property type="term" value="F:methyltransferase activity"/>
    <property type="evidence" value="ECO:0007669"/>
    <property type="project" value="UniProtKB-KW"/>
</dbReference>
<gene>
    <name evidence="3" type="primary">TRM5_0</name>
    <name evidence="3" type="ORF">CM83_29174</name>
</gene>
<keyword evidence="3" id="KW-0808">Transferase</keyword>
<dbReference type="InterPro" id="IPR043504">
    <property type="entry name" value="Peptidase_S1_PA_chymotrypsin"/>
</dbReference>